<dbReference type="InterPro" id="IPR057727">
    <property type="entry name" value="WCX_dom"/>
</dbReference>
<dbReference type="Proteomes" id="UP000824072">
    <property type="component" value="Unassembled WGS sequence"/>
</dbReference>
<evidence type="ECO:0000313" key="3">
    <source>
        <dbReference type="Proteomes" id="UP000824072"/>
    </source>
</evidence>
<dbReference type="EMBL" id="DVMU01000101">
    <property type="protein sequence ID" value="HIU33828.1"/>
    <property type="molecule type" value="Genomic_DNA"/>
</dbReference>
<accession>A0A9D1IBA3</accession>
<comment type="caution">
    <text evidence="2">The sequence shown here is derived from an EMBL/GenBank/DDBJ whole genome shotgun (WGS) entry which is preliminary data.</text>
</comment>
<feature type="domain" description="WCX" evidence="1">
    <location>
        <begin position="5"/>
        <end position="47"/>
    </location>
</feature>
<evidence type="ECO:0000313" key="2">
    <source>
        <dbReference type="EMBL" id="HIU33828.1"/>
    </source>
</evidence>
<dbReference type="Pfam" id="PF25583">
    <property type="entry name" value="WCX"/>
    <property type="match status" value="1"/>
</dbReference>
<reference evidence="2" key="1">
    <citation type="submission" date="2020-10" db="EMBL/GenBank/DDBJ databases">
        <authorList>
            <person name="Gilroy R."/>
        </authorList>
    </citation>
    <scope>NUCLEOTIDE SEQUENCE</scope>
    <source>
        <strain evidence="2">ChiHcec3-11533</strain>
    </source>
</reference>
<sequence length="52" mass="6124">DKEHFQISVPVAVSQQFYGWVFGLGNYVTIIGPEHIKKEMAKKLEEIRKRYD</sequence>
<organism evidence="2 3">
    <name type="scientific">Candidatus Pullichristensenella excrementigallinarum</name>
    <dbReference type="NCBI Taxonomy" id="2840907"/>
    <lineage>
        <taxon>Bacteria</taxon>
        <taxon>Bacillati</taxon>
        <taxon>Bacillota</taxon>
        <taxon>Clostridia</taxon>
        <taxon>Candidatus Pullichristensenella</taxon>
    </lineage>
</organism>
<evidence type="ECO:0000259" key="1">
    <source>
        <dbReference type="Pfam" id="PF25583"/>
    </source>
</evidence>
<feature type="non-terminal residue" evidence="2">
    <location>
        <position position="1"/>
    </location>
</feature>
<proteinExistence type="predicted"/>
<dbReference type="AlphaFoldDB" id="A0A9D1IBA3"/>
<gene>
    <name evidence="2" type="ORF">IAB02_04635</name>
</gene>
<name>A0A9D1IBA3_9FIRM</name>
<reference evidence="2" key="2">
    <citation type="journal article" date="2021" name="PeerJ">
        <title>Extensive microbial diversity within the chicken gut microbiome revealed by metagenomics and culture.</title>
        <authorList>
            <person name="Gilroy R."/>
            <person name="Ravi A."/>
            <person name="Getino M."/>
            <person name="Pursley I."/>
            <person name="Horton D.L."/>
            <person name="Alikhan N.F."/>
            <person name="Baker D."/>
            <person name="Gharbi K."/>
            <person name="Hall N."/>
            <person name="Watson M."/>
            <person name="Adriaenssens E.M."/>
            <person name="Foster-Nyarko E."/>
            <person name="Jarju S."/>
            <person name="Secka A."/>
            <person name="Antonio M."/>
            <person name="Oren A."/>
            <person name="Chaudhuri R.R."/>
            <person name="La Ragione R."/>
            <person name="Hildebrand F."/>
            <person name="Pallen M.J."/>
        </authorList>
    </citation>
    <scope>NUCLEOTIDE SEQUENCE</scope>
    <source>
        <strain evidence="2">ChiHcec3-11533</strain>
    </source>
</reference>
<protein>
    <submittedName>
        <fullName evidence="2">WYL domain-containing protein</fullName>
    </submittedName>
</protein>